<evidence type="ECO:0000256" key="7">
    <source>
        <dbReference type="SAM" id="Phobius"/>
    </source>
</evidence>
<feature type="domain" description="Type II secretion system protein GspF" evidence="8">
    <location>
        <begin position="7"/>
        <end position="124"/>
    </location>
</feature>
<protein>
    <submittedName>
        <fullName evidence="9">Competence protein CglB</fullName>
    </submittedName>
</protein>
<organism evidence="9 10">
    <name type="scientific">Intestinibaculum porci</name>
    <dbReference type="NCBI Taxonomy" id="2487118"/>
    <lineage>
        <taxon>Bacteria</taxon>
        <taxon>Bacillati</taxon>
        <taxon>Bacillota</taxon>
        <taxon>Erysipelotrichia</taxon>
        <taxon>Erysipelotrichales</taxon>
        <taxon>Erysipelotrichaceae</taxon>
        <taxon>Intestinibaculum</taxon>
    </lineage>
</organism>
<feature type="domain" description="Type II secretion system protein GspF" evidence="8">
    <location>
        <begin position="202"/>
        <end position="324"/>
    </location>
</feature>
<reference evidence="9 10" key="1">
    <citation type="submission" date="2018-11" db="EMBL/GenBank/DDBJ databases">
        <title>Novel Erysipelotrichaceae bacterium isolated from small intestine of a swine.</title>
        <authorList>
            <person name="Kim J.S."/>
            <person name="Choe H."/>
            <person name="Lee Y.R."/>
            <person name="Kim K.M."/>
            <person name="Park D.S."/>
        </authorList>
    </citation>
    <scope>NUCLEOTIDE SEQUENCE [LARGE SCALE GENOMIC DNA]</scope>
    <source>
        <strain evidence="9 10">SG0102</strain>
    </source>
</reference>
<keyword evidence="10" id="KW-1185">Reference proteome</keyword>
<feature type="transmembrane region" description="Helical" evidence="7">
    <location>
        <begin position="101"/>
        <end position="123"/>
    </location>
</feature>
<comment type="similarity">
    <text evidence="2">Belongs to the GSP F family.</text>
</comment>
<evidence type="ECO:0000256" key="5">
    <source>
        <dbReference type="ARBA" id="ARBA00022989"/>
    </source>
</evidence>
<evidence type="ECO:0000313" key="9">
    <source>
        <dbReference type="EMBL" id="BBH26639.1"/>
    </source>
</evidence>
<dbReference type="PANTHER" id="PTHR30012">
    <property type="entry name" value="GENERAL SECRETION PATHWAY PROTEIN"/>
    <property type="match status" value="1"/>
</dbReference>
<dbReference type="Proteomes" id="UP000268059">
    <property type="component" value="Chromosome"/>
</dbReference>
<dbReference type="InterPro" id="IPR018076">
    <property type="entry name" value="T2SS_GspF_dom"/>
</dbReference>
<evidence type="ECO:0000259" key="8">
    <source>
        <dbReference type="Pfam" id="PF00482"/>
    </source>
</evidence>
<evidence type="ECO:0000313" key="10">
    <source>
        <dbReference type="Proteomes" id="UP000268059"/>
    </source>
</evidence>
<keyword evidence="6 7" id="KW-0472">Membrane</keyword>
<name>A0A3G9JU60_9FIRM</name>
<proteinExistence type="inferred from homology"/>
<feature type="transmembrane region" description="Helical" evidence="7">
    <location>
        <begin position="143"/>
        <end position="173"/>
    </location>
</feature>
<evidence type="ECO:0000256" key="2">
    <source>
        <dbReference type="ARBA" id="ARBA00005745"/>
    </source>
</evidence>
<dbReference type="Gene3D" id="1.20.81.30">
    <property type="entry name" value="Type II secretion system (T2SS), domain F"/>
    <property type="match status" value="2"/>
</dbReference>
<dbReference type="OrthoDB" id="1653287at2"/>
<dbReference type="AlphaFoldDB" id="A0A3G9JU60"/>
<dbReference type="InterPro" id="IPR042094">
    <property type="entry name" value="T2SS_GspF_sf"/>
</dbReference>
<dbReference type="InParanoid" id="A0A3G9JU60"/>
<dbReference type="GO" id="GO:0005886">
    <property type="term" value="C:plasma membrane"/>
    <property type="evidence" value="ECO:0007669"/>
    <property type="project" value="UniProtKB-SubCell"/>
</dbReference>
<sequence>MNNDYFFLDNLYHLLEQGYGIEETLTICNSMSHHPAAESILEKVKAGMSLPEALKDDHLPRDFLEYYEFFALRFNLSDAIKNSLRICKHIKETKAKLRSQLTYPLILLTFLVMFSLFVTFVLFPQVHALFDSFAVETSLFFTAVFFLMKLLPIAFMLAAGGSIAGISYLIYALRHKKYLIIERYLAIPLLRKPLQTYFSLKFCLYFNELLSDHINANEIIVTLNQQMSDSDIKIMIYEIYTRIQEGESFEDIISHFEYFDPLFCEMYNMYLRSPDEIGNMQGYIDLTYTKIQMVLARFLKYFVPCVYGFVALFVISVYFSIIMPMMNIVGDI</sequence>
<keyword evidence="4 7" id="KW-0812">Transmembrane</keyword>
<dbReference type="RefSeq" id="WP_125119482.1">
    <property type="nucleotide sequence ID" value="NZ_AP019309.1"/>
</dbReference>
<feature type="transmembrane region" description="Helical" evidence="7">
    <location>
        <begin position="298"/>
        <end position="321"/>
    </location>
</feature>
<comment type="subcellular location">
    <subcellularLocation>
        <location evidence="1">Cell membrane</location>
        <topology evidence="1">Multi-pass membrane protein</topology>
    </subcellularLocation>
</comment>
<gene>
    <name evidence="9" type="primary">comYB</name>
    <name evidence="9" type="ORF">SG0102_15730</name>
</gene>
<evidence type="ECO:0000256" key="4">
    <source>
        <dbReference type="ARBA" id="ARBA00022692"/>
    </source>
</evidence>
<evidence type="ECO:0000256" key="3">
    <source>
        <dbReference type="ARBA" id="ARBA00022475"/>
    </source>
</evidence>
<keyword evidence="5 7" id="KW-1133">Transmembrane helix</keyword>
<accession>A0A3G9JU60</accession>
<dbReference type="PANTHER" id="PTHR30012:SF0">
    <property type="entry name" value="TYPE II SECRETION SYSTEM PROTEIN F-RELATED"/>
    <property type="match status" value="1"/>
</dbReference>
<dbReference type="Pfam" id="PF00482">
    <property type="entry name" value="T2SSF"/>
    <property type="match status" value="2"/>
</dbReference>
<evidence type="ECO:0000256" key="1">
    <source>
        <dbReference type="ARBA" id="ARBA00004651"/>
    </source>
</evidence>
<dbReference type="EMBL" id="AP019309">
    <property type="protein sequence ID" value="BBH26639.1"/>
    <property type="molecule type" value="Genomic_DNA"/>
</dbReference>
<keyword evidence="3" id="KW-1003">Cell membrane</keyword>
<evidence type="ECO:0000256" key="6">
    <source>
        <dbReference type="ARBA" id="ARBA00023136"/>
    </source>
</evidence>
<dbReference type="KEGG" id="ebm:SG0102_15730"/>
<dbReference type="InterPro" id="IPR003004">
    <property type="entry name" value="GspF/PilC"/>
</dbReference>